<dbReference type="PROSITE" id="PS51832">
    <property type="entry name" value="HD_GYP"/>
    <property type="match status" value="1"/>
</dbReference>
<dbReference type="PANTHER" id="PTHR43155">
    <property type="entry name" value="CYCLIC DI-GMP PHOSPHODIESTERASE PA4108-RELATED"/>
    <property type="match status" value="1"/>
</dbReference>
<sequence>MKSISIEELQPGMFVVSVLEQTGSVQVKTQGWVKTQTSINKLASAGILRVEVDPDKMLDLSINKHGITASDSDIENAPEQEKNPWHKSTAMSAELSQAVKLVEEAKALQAKAFADLKAGNPIDVDVFKEVATNFIDSIFRNQDALSCIAMIKQKDAYLLEHSINVATLITIFAKHLRLDREIIEELATGALLHDIGKIKVDDAVLNKPGKLNDNEFEHMKQHAQFSYDIVTEAGLSEISCEVAGFHHERLDGSGYPNGLSNNEISQFVRMASIVDVFDALTAERVYKKALTPIQAFKILRENSPQHYDEKLLNEFINCIGLYPVGSLVKLKSQRIGMVVSSNPEQPLRPIVKAFYSAKSMYHIAVEDINLAEKRCTDELEAAIKPEEFGLDLIRFFKHSVLP</sequence>
<dbReference type="EMBL" id="PPSX01000043">
    <property type="protein sequence ID" value="RZQ52755.1"/>
    <property type="molecule type" value="Genomic_DNA"/>
</dbReference>
<dbReference type="GO" id="GO:0008081">
    <property type="term" value="F:phosphoric diester hydrolase activity"/>
    <property type="evidence" value="ECO:0007669"/>
    <property type="project" value="UniProtKB-ARBA"/>
</dbReference>
<gene>
    <name evidence="3" type="ORF">C1E23_12400</name>
</gene>
<evidence type="ECO:0000313" key="3">
    <source>
        <dbReference type="EMBL" id="RZQ52755.1"/>
    </source>
</evidence>
<evidence type="ECO:0000313" key="4">
    <source>
        <dbReference type="Proteomes" id="UP000291338"/>
    </source>
</evidence>
<dbReference type="Proteomes" id="UP000291338">
    <property type="component" value="Unassembled WGS sequence"/>
</dbReference>
<dbReference type="Pfam" id="PF13487">
    <property type="entry name" value="HD_5"/>
    <property type="match status" value="1"/>
</dbReference>
<dbReference type="PROSITE" id="PS51831">
    <property type="entry name" value="HD"/>
    <property type="match status" value="1"/>
</dbReference>
<dbReference type="Gene3D" id="1.10.3210.10">
    <property type="entry name" value="Hypothetical protein af1432"/>
    <property type="match status" value="1"/>
</dbReference>
<proteinExistence type="predicted"/>
<dbReference type="PANTHER" id="PTHR43155:SF2">
    <property type="entry name" value="CYCLIC DI-GMP PHOSPHODIESTERASE PA4108"/>
    <property type="match status" value="1"/>
</dbReference>
<dbReference type="RefSeq" id="WP_130255874.1">
    <property type="nucleotide sequence ID" value="NZ_PPSX01000043.1"/>
</dbReference>
<dbReference type="InterPro" id="IPR003607">
    <property type="entry name" value="HD/PDEase_dom"/>
</dbReference>
<feature type="domain" description="HD" evidence="1">
    <location>
        <begin position="158"/>
        <end position="283"/>
    </location>
</feature>
<protein>
    <submittedName>
        <fullName evidence="3">Phosphodiesterase</fullName>
    </submittedName>
</protein>
<dbReference type="SMART" id="SM00471">
    <property type="entry name" value="HDc"/>
    <property type="match status" value="1"/>
</dbReference>
<dbReference type="CDD" id="cd00077">
    <property type="entry name" value="HDc"/>
    <property type="match status" value="1"/>
</dbReference>
<dbReference type="InterPro" id="IPR021812">
    <property type="entry name" value="DUF3391"/>
</dbReference>
<dbReference type="InterPro" id="IPR006675">
    <property type="entry name" value="HDIG_dom"/>
</dbReference>
<accession>A0A4Q7IM40</accession>
<dbReference type="InterPro" id="IPR006674">
    <property type="entry name" value="HD_domain"/>
</dbReference>
<reference evidence="3 4" key="1">
    <citation type="submission" date="2018-01" db="EMBL/GenBank/DDBJ databases">
        <title>Co-occurrence of chitin degradation, pigmentation and bioactivity in marine Pseudoalteromonas.</title>
        <authorList>
            <person name="Paulsen S."/>
            <person name="Gram L."/>
            <person name="Machado H."/>
        </authorList>
    </citation>
    <scope>NUCLEOTIDE SEQUENCE [LARGE SCALE GENOMIC DNA]</scope>
    <source>
        <strain evidence="3 4">S3898</strain>
    </source>
</reference>
<organism evidence="3 4">
    <name type="scientific">Pseudoalteromonas phenolica</name>
    <dbReference type="NCBI Taxonomy" id="161398"/>
    <lineage>
        <taxon>Bacteria</taxon>
        <taxon>Pseudomonadati</taxon>
        <taxon>Pseudomonadota</taxon>
        <taxon>Gammaproteobacteria</taxon>
        <taxon>Alteromonadales</taxon>
        <taxon>Pseudoalteromonadaceae</taxon>
        <taxon>Pseudoalteromonas</taxon>
    </lineage>
</organism>
<feature type="domain" description="HD-GYP" evidence="2">
    <location>
        <begin position="136"/>
        <end position="331"/>
    </location>
</feature>
<dbReference type="AlphaFoldDB" id="A0A4Q7IM40"/>
<evidence type="ECO:0000259" key="1">
    <source>
        <dbReference type="PROSITE" id="PS51831"/>
    </source>
</evidence>
<comment type="caution">
    <text evidence="3">The sequence shown here is derived from an EMBL/GenBank/DDBJ whole genome shotgun (WGS) entry which is preliminary data.</text>
</comment>
<dbReference type="SUPFAM" id="SSF109604">
    <property type="entry name" value="HD-domain/PDEase-like"/>
    <property type="match status" value="1"/>
</dbReference>
<dbReference type="Pfam" id="PF11871">
    <property type="entry name" value="DUF3391"/>
    <property type="match status" value="1"/>
</dbReference>
<dbReference type="InterPro" id="IPR037522">
    <property type="entry name" value="HD_GYP_dom"/>
</dbReference>
<evidence type="ECO:0000259" key="2">
    <source>
        <dbReference type="PROSITE" id="PS51832"/>
    </source>
</evidence>
<dbReference type="NCBIfam" id="TIGR00277">
    <property type="entry name" value="HDIG"/>
    <property type="match status" value="1"/>
</dbReference>
<name>A0A4Q7IM40_9GAMM</name>